<dbReference type="Pfam" id="PF01248">
    <property type="entry name" value="Ribosomal_L7Ae"/>
    <property type="match status" value="1"/>
</dbReference>
<dbReference type="AlphaFoldDB" id="A0A8J5EYP8"/>
<sequence>MGKKRSSSLRPVKASKGDPQSEVSSNCYEGERLDHLLVQLTKSIESAKLSKGELPDKMWIKQQFAIGVNDVTRVLERMIQAEADCQSKKEHSNINLRRAPLVPLQAVLLAADCNPRRLTKHIPSLASSMQIPVIFVKDNKRGSLRLGELVMLKTAMAIGIKVKGSIINEAIDELLSSHSPETSLQTHD</sequence>
<dbReference type="InterPro" id="IPR004038">
    <property type="entry name" value="Ribosomal_eL8/eL30/eS12/Gad45"/>
</dbReference>
<feature type="domain" description="Ribosomal protein eL8/eL30/eS12/Gadd45" evidence="2">
    <location>
        <begin position="105"/>
        <end position="164"/>
    </location>
</feature>
<organism evidence="3 4">
    <name type="scientific">Zingiber officinale</name>
    <name type="common">Ginger</name>
    <name type="synonym">Amomum zingiber</name>
    <dbReference type="NCBI Taxonomy" id="94328"/>
    <lineage>
        <taxon>Eukaryota</taxon>
        <taxon>Viridiplantae</taxon>
        <taxon>Streptophyta</taxon>
        <taxon>Embryophyta</taxon>
        <taxon>Tracheophyta</taxon>
        <taxon>Spermatophyta</taxon>
        <taxon>Magnoliopsida</taxon>
        <taxon>Liliopsida</taxon>
        <taxon>Zingiberales</taxon>
        <taxon>Zingiberaceae</taxon>
        <taxon>Zingiber</taxon>
    </lineage>
</organism>
<keyword evidence="4" id="KW-1185">Reference proteome</keyword>
<evidence type="ECO:0000313" key="3">
    <source>
        <dbReference type="EMBL" id="KAG6477551.1"/>
    </source>
</evidence>
<proteinExistence type="predicted"/>
<dbReference type="PANTHER" id="PTHR47903:SF2">
    <property type="entry name" value="OS07G0636400 PROTEIN"/>
    <property type="match status" value="1"/>
</dbReference>
<name>A0A8J5EYP8_ZINOF</name>
<protein>
    <recommendedName>
        <fullName evidence="2">Ribosomal protein eL8/eL30/eS12/Gadd45 domain-containing protein</fullName>
    </recommendedName>
</protein>
<accession>A0A8J5EYP8</accession>
<gene>
    <name evidence="3" type="ORF">ZIOFF_066818</name>
</gene>
<dbReference type="PANTHER" id="PTHR47903">
    <property type="entry name" value="OS07G0636400 PROTEIN"/>
    <property type="match status" value="1"/>
</dbReference>
<dbReference type="Proteomes" id="UP000734854">
    <property type="component" value="Unassembled WGS sequence"/>
</dbReference>
<feature type="region of interest" description="Disordered" evidence="1">
    <location>
        <begin position="1"/>
        <end position="25"/>
    </location>
</feature>
<reference evidence="3 4" key="1">
    <citation type="submission" date="2020-08" db="EMBL/GenBank/DDBJ databases">
        <title>Plant Genome Project.</title>
        <authorList>
            <person name="Zhang R.-G."/>
        </authorList>
    </citation>
    <scope>NUCLEOTIDE SEQUENCE [LARGE SCALE GENOMIC DNA]</scope>
    <source>
        <tissue evidence="3">Rhizome</tissue>
    </source>
</reference>
<dbReference type="EMBL" id="JACMSC010000018">
    <property type="protein sequence ID" value="KAG6477551.1"/>
    <property type="molecule type" value="Genomic_DNA"/>
</dbReference>
<evidence type="ECO:0000259" key="2">
    <source>
        <dbReference type="Pfam" id="PF01248"/>
    </source>
</evidence>
<evidence type="ECO:0000256" key="1">
    <source>
        <dbReference type="SAM" id="MobiDB-lite"/>
    </source>
</evidence>
<comment type="caution">
    <text evidence="3">The sequence shown here is derived from an EMBL/GenBank/DDBJ whole genome shotgun (WGS) entry which is preliminary data.</text>
</comment>
<evidence type="ECO:0000313" key="4">
    <source>
        <dbReference type="Proteomes" id="UP000734854"/>
    </source>
</evidence>